<dbReference type="SMART" id="SM00240">
    <property type="entry name" value="FHA"/>
    <property type="match status" value="1"/>
</dbReference>
<evidence type="ECO:0000313" key="5">
    <source>
        <dbReference type="Proteomes" id="UP000053001"/>
    </source>
</evidence>
<dbReference type="Gene3D" id="1.10.287.1490">
    <property type="match status" value="1"/>
</dbReference>
<evidence type="ECO:0000259" key="3">
    <source>
        <dbReference type="PROSITE" id="PS50006"/>
    </source>
</evidence>
<gene>
    <name evidence="4" type="ORF">N330_05989</name>
</gene>
<dbReference type="Pfam" id="PF00498">
    <property type="entry name" value="FHA"/>
    <property type="match status" value="1"/>
</dbReference>
<evidence type="ECO:0000256" key="1">
    <source>
        <dbReference type="SAM" id="Coils"/>
    </source>
</evidence>
<dbReference type="PANTHER" id="PTHR18853:SF7">
    <property type="entry name" value="FORKHEAD-ASSOCIATED DOMAIN-CONTAINING PROTEIN 1"/>
    <property type="match status" value="1"/>
</dbReference>
<proteinExistence type="predicted"/>
<feature type="region of interest" description="Disordered" evidence="2">
    <location>
        <begin position="113"/>
        <end position="139"/>
    </location>
</feature>
<sequence length="445" mass="48634">MRAFLKSSEGCFQLKPHATTIGRHEGSDIVLQSAGVADHHAALEFAASDYSFVLQDFNSPHGTFVNGCQVQNAAVEVSPGDILRFGAGGASFELVVDGAAQVRVGTAAQEPLLGDPRESWAPGGAGHVPHPPQRKRPASARARSVATAVSPDAFGRTSMVRPGHGGRHQRGLLLWMWAAGWTEDVGAVGCGKPGRAGPTWSMAMSWGHLEQAARHLCSHPVMCPQGEKLLRLEKETGRASGSERESKQKDAVIRELQDEIGAIAKTLAQAAARNEVELTQKLLTFDQELGAKTEEIKALREQIGNLQKGSSQVFSHSLYERDLEIGRLRKASEKLKRDHALAAGLVASLQWEIAGKEQKMQQLKEDVEKMKKENQEKDRQLAVVSAKCSKMKEELKRDLGEREVIACRNRIGELERDLEGLQGEMHKYGAEQESLRTQLAEKAKV</sequence>
<dbReference type="PANTHER" id="PTHR18853">
    <property type="entry name" value="FORKHEAD-ASSOCIATED DOMAIN-CONTAINING PROTEIN 1-RELATED"/>
    <property type="match status" value="1"/>
</dbReference>
<keyword evidence="1" id="KW-0175">Coiled coil</keyword>
<feature type="domain" description="FHA" evidence="3">
    <location>
        <begin position="19"/>
        <end position="70"/>
    </location>
</feature>
<organism evidence="4 5">
    <name type="scientific">Leptosomus discolor</name>
    <name type="common">Madagascar cuckoo roller</name>
    <name type="synonym">Cuculus discolor</name>
    <dbReference type="NCBI Taxonomy" id="188344"/>
    <lineage>
        <taxon>Eukaryota</taxon>
        <taxon>Metazoa</taxon>
        <taxon>Chordata</taxon>
        <taxon>Craniata</taxon>
        <taxon>Vertebrata</taxon>
        <taxon>Euteleostomi</taxon>
        <taxon>Archelosauria</taxon>
        <taxon>Archosauria</taxon>
        <taxon>Dinosauria</taxon>
        <taxon>Saurischia</taxon>
        <taxon>Theropoda</taxon>
        <taxon>Coelurosauria</taxon>
        <taxon>Aves</taxon>
        <taxon>Neognathae</taxon>
        <taxon>Neoaves</taxon>
        <taxon>Telluraves</taxon>
        <taxon>Coraciimorphae</taxon>
        <taxon>Coraciiformes</taxon>
        <taxon>Leptosomidae</taxon>
        <taxon>Leptosomus</taxon>
    </lineage>
</organism>
<dbReference type="Proteomes" id="UP000053001">
    <property type="component" value="Unassembled WGS sequence"/>
</dbReference>
<protein>
    <submittedName>
        <fullName evidence="4">Forkhead-associated domain-containing protein 1</fullName>
    </submittedName>
</protein>
<evidence type="ECO:0000313" key="4">
    <source>
        <dbReference type="EMBL" id="KFQ15147.1"/>
    </source>
</evidence>
<feature type="non-terminal residue" evidence="4">
    <location>
        <position position="445"/>
    </location>
</feature>
<name>A0A091Q4P6_LEPDC</name>
<reference evidence="4 5" key="1">
    <citation type="submission" date="2014-04" db="EMBL/GenBank/DDBJ databases">
        <title>Genome evolution of avian class.</title>
        <authorList>
            <person name="Zhang G."/>
            <person name="Li C."/>
        </authorList>
    </citation>
    <scope>NUCLEOTIDE SEQUENCE [LARGE SCALE GENOMIC DNA]</scope>
    <source>
        <strain evidence="4">BGI_N330</strain>
    </source>
</reference>
<dbReference type="InterPro" id="IPR052642">
    <property type="entry name" value="CC-FHA_domain"/>
</dbReference>
<keyword evidence="5" id="KW-1185">Reference proteome</keyword>
<dbReference type="SUPFAM" id="SSF49879">
    <property type="entry name" value="SMAD/FHA domain"/>
    <property type="match status" value="1"/>
</dbReference>
<dbReference type="PhylomeDB" id="A0A091Q4P6"/>
<evidence type="ECO:0000256" key="2">
    <source>
        <dbReference type="SAM" id="MobiDB-lite"/>
    </source>
</evidence>
<dbReference type="InterPro" id="IPR008984">
    <property type="entry name" value="SMAD_FHA_dom_sf"/>
</dbReference>
<dbReference type="EMBL" id="KK687339">
    <property type="protein sequence ID" value="KFQ15147.1"/>
    <property type="molecule type" value="Genomic_DNA"/>
</dbReference>
<feature type="coiled-coil region" evidence="1">
    <location>
        <begin position="346"/>
        <end position="431"/>
    </location>
</feature>
<dbReference type="InterPro" id="IPR000253">
    <property type="entry name" value="FHA_dom"/>
</dbReference>
<dbReference type="AlphaFoldDB" id="A0A091Q4P6"/>
<dbReference type="Gene3D" id="2.60.200.20">
    <property type="match status" value="1"/>
</dbReference>
<accession>A0A091Q4P6</accession>
<dbReference type="PROSITE" id="PS50006">
    <property type="entry name" value="FHA_DOMAIN"/>
    <property type="match status" value="1"/>
</dbReference>